<evidence type="ECO:0000313" key="2">
    <source>
        <dbReference type="Proteomes" id="UP000624404"/>
    </source>
</evidence>
<keyword evidence="2" id="KW-1185">Reference proteome</keyword>
<name>A0A8H2VW85_9HELO</name>
<dbReference type="OrthoDB" id="3645574at2759"/>
<dbReference type="InterPro" id="IPR011009">
    <property type="entry name" value="Kinase-like_dom_sf"/>
</dbReference>
<evidence type="ECO:0000313" key="1">
    <source>
        <dbReference type="EMBL" id="CAD6445326.1"/>
    </source>
</evidence>
<dbReference type="SUPFAM" id="SSF56112">
    <property type="entry name" value="Protein kinase-like (PK-like)"/>
    <property type="match status" value="1"/>
</dbReference>
<dbReference type="PANTHER" id="PTHR21310">
    <property type="entry name" value="AMINOGLYCOSIDE PHOSPHOTRANSFERASE-RELATED-RELATED"/>
    <property type="match status" value="1"/>
</dbReference>
<dbReference type="PANTHER" id="PTHR21310:SF37">
    <property type="entry name" value="AMINOGLYCOSIDE PHOSPHOTRANSFERASE DOMAIN-CONTAINING PROTEIN"/>
    <property type="match status" value="1"/>
</dbReference>
<comment type="caution">
    <text evidence="1">The sequence shown here is derived from an EMBL/GenBank/DDBJ whole genome shotgun (WGS) entry which is preliminary data.</text>
</comment>
<dbReference type="AlphaFoldDB" id="A0A8H2VW85"/>
<dbReference type="Proteomes" id="UP000624404">
    <property type="component" value="Unassembled WGS sequence"/>
</dbReference>
<dbReference type="InterPro" id="IPR051678">
    <property type="entry name" value="AGP_Transferase"/>
</dbReference>
<proteinExistence type="predicted"/>
<accession>A0A8H2VW85</accession>
<protein>
    <submittedName>
        <fullName evidence="1">D571664c-5b90-4b14-a3af-6e38a8324e15-CDS</fullName>
    </submittedName>
</protein>
<dbReference type="EMBL" id="CAJHIA010000014">
    <property type="protein sequence ID" value="CAD6445326.1"/>
    <property type="molecule type" value="Genomic_DNA"/>
</dbReference>
<reference evidence="1" key="1">
    <citation type="submission" date="2020-10" db="EMBL/GenBank/DDBJ databases">
        <authorList>
            <person name="Kusch S."/>
        </authorList>
    </citation>
    <scope>NUCLEOTIDE SEQUENCE</scope>
    <source>
        <strain evidence="1">SwB9</strain>
    </source>
</reference>
<organism evidence="1 2">
    <name type="scientific">Sclerotinia trifoliorum</name>
    <dbReference type="NCBI Taxonomy" id="28548"/>
    <lineage>
        <taxon>Eukaryota</taxon>
        <taxon>Fungi</taxon>
        <taxon>Dikarya</taxon>
        <taxon>Ascomycota</taxon>
        <taxon>Pezizomycotina</taxon>
        <taxon>Leotiomycetes</taxon>
        <taxon>Helotiales</taxon>
        <taxon>Sclerotiniaceae</taxon>
        <taxon>Sclerotinia</taxon>
    </lineage>
</organism>
<sequence>MLSETWDEFRHCAVRRKNLYRDLSRIMLLLSQSPLPRIGSWTLDSNGILQLSNRPLTLRLQQLENEGVSTNIDRSLTYSATDAYYLDLLSCHDSRIRHQPNSLNDESDGRAQMANLIIMRALLSHFTNRDFRHGPFLLTLTDLHQSNIFVDDDWNIKCLIDLEWACSLPVETMRPPYWLTSRPVDDLVGQHLDSFSKAHGEFTEIFEEEEKSLPSGDGVASYRTKIMSKGWKIGNFWYFQALDSPKGLYNIFRDHIQSIFAPSHNTDSDFPRIVSEYWAVGVNDIISAKLQDKEAYERMLRQKFENVPGNT</sequence>
<gene>
    <name evidence="1" type="ORF">SCLTRI_LOCUS5114</name>
</gene>